<reference evidence="2" key="1">
    <citation type="journal article" date="2022" name="Plant J.">
        <title>Strategies of tolerance reflected in two North American maple genomes.</title>
        <authorList>
            <person name="McEvoy S.L."/>
            <person name="Sezen U.U."/>
            <person name="Trouern-Trend A."/>
            <person name="McMahon S.M."/>
            <person name="Schaberg P.G."/>
            <person name="Yang J."/>
            <person name="Wegrzyn J.L."/>
            <person name="Swenson N.G."/>
        </authorList>
    </citation>
    <scope>NUCLEOTIDE SEQUENCE</scope>
    <source>
        <strain evidence="2">NS2018</strain>
    </source>
</reference>
<dbReference type="EMBL" id="JAUESC010000198">
    <property type="protein sequence ID" value="KAK0593926.1"/>
    <property type="molecule type" value="Genomic_DNA"/>
</dbReference>
<evidence type="ECO:0000313" key="2">
    <source>
        <dbReference type="EMBL" id="KAK0593926.1"/>
    </source>
</evidence>
<feature type="compositionally biased region" description="Polar residues" evidence="1">
    <location>
        <begin position="44"/>
        <end position="54"/>
    </location>
</feature>
<comment type="caution">
    <text evidence="2">The sequence shown here is derived from an EMBL/GenBank/DDBJ whole genome shotgun (WGS) entry which is preliminary data.</text>
</comment>
<dbReference type="Proteomes" id="UP001168877">
    <property type="component" value="Unassembled WGS sequence"/>
</dbReference>
<sequence>MVLANHATRLLVILRDQSAMQASTQAFTKSLICRNPQIIKSLISQSLHTPTETNPGKRKKAEDKTKRKRKIAIDSIEVKQTSRIMMHSSHSLC</sequence>
<keyword evidence="3" id="KW-1185">Reference proteome</keyword>
<accession>A0AA39SAC2</accession>
<gene>
    <name evidence="2" type="ORF">LWI29_007200</name>
</gene>
<proteinExistence type="predicted"/>
<feature type="region of interest" description="Disordered" evidence="1">
    <location>
        <begin position="44"/>
        <end position="69"/>
    </location>
</feature>
<organism evidence="2 3">
    <name type="scientific">Acer saccharum</name>
    <name type="common">Sugar maple</name>
    <dbReference type="NCBI Taxonomy" id="4024"/>
    <lineage>
        <taxon>Eukaryota</taxon>
        <taxon>Viridiplantae</taxon>
        <taxon>Streptophyta</taxon>
        <taxon>Embryophyta</taxon>
        <taxon>Tracheophyta</taxon>
        <taxon>Spermatophyta</taxon>
        <taxon>Magnoliopsida</taxon>
        <taxon>eudicotyledons</taxon>
        <taxon>Gunneridae</taxon>
        <taxon>Pentapetalae</taxon>
        <taxon>rosids</taxon>
        <taxon>malvids</taxon>
        <taxon>Sapindales</taxon>
        <taxon>Sapindaceae</taxon>
        <taxon>Hippocastanoideae</taxon>
        <taxon>Acereae</taxon>
        <taxon>Acer</taxon>
    </lineage>
</organism>
<dbReference type="AlphaFoldDB" id="A0AA39SAC2"/>
<protein>
    <submittedName>
        <fullName evidence="2">Uncharacterized protein</fullName>
    </submittedName>
</protein>
<reference evidence="2" key="2">
    <citation type="submission" date="2023-06" db="EMBL/GenBank/DDBJ databases">
        <authorList>
            <person name="Swenson N.G."/>
            <person name="Wegrzyn J.L."/>
            <person name="Mcevoy S.L."/>
        </authorList>
    </citation>
    <scope>NUCLEOTIDE SEQUENCE</scope>
    <source>
        <strain evidence="2">NS2018</strain>
        <tissue evidence="2">Leaf</tissue>
    </source>
</reference>
<evidence type="ECO:0000313" key="3">
    <source>
        <dbReference type="Proteomes" id="UP001168877"/>
    </source>
</evidence>
<name>A0AA39SAC2_ACESA</name>
<evidence type="ECO:0000256" key="1">
    <source>
        <dbReference type="SAM" id="MobiDB-lite"/>
    </source>
</evidence>